<dbReference type="Proteomes" id="UP000500767">
    <property type="component" value="Plasmid unnamed2"/>
</dbReference>
<geneLocation type="plasmid" evidence="1 2">
    <name>unnamed2</name>
</geneLocation>
<organism evidence="1 2">
    <name type="scientific">Lichenicola cladoniae</name>
    <dbReference type="NCBI Taxonomy" id="1484109"/>
    <lineage>
        <taxon>Bacteria</taxon>
        <taxon>Pseudomonadati</taxon>
        <taxon>Pseudomonadota</taxon>
        <taxon>Alphaproteobacteria</taxon>
        <taxon>Acetobacterales</taxon>
        <taxon>Acetobacteraceae</taxon>
        <taxon>Lichenicola</taxon>
    </lineage>
</organism>
<dbReference type="AlphaFoldDB" id="A0A6M8HY75"/>
<dbReference type="EMBL" id="CP053710">
    <property type="protein sequence ID" value="QKE93483.1"/>
    <property type="molecule type" value="Genomic_DNA"/>
</dbReference>
<reference evidence="1 2" key="1">
    <citation type="journal article" date="2014" name="World J. Microbiol. Biotechnol.">
        <title>Biodiversity and physiological characteristics of Antarctic and Arctic lichens-associated bacteria.</title>
        <authorList>
            <person name="Lee Y.M."/>
            <person name="Kim E.H."/>
            <person name="Lee H.K."/>
            <person name="Hong S.G."/>
        </authorList>
    </citation>
    <scope>NUCLEOTIDE SEQUENCE [LARGE SCALE GENOMIC DNA]</scope>
    <source>
        <strain evidence="1 2">PAMC 26569</strain>
        <plasmid evidence="1">unnamed2</plasmid>
    </source>
</reference>
<accession>A0A6M8HY75</accession>
<gene>
    <name evidence="1" type="ORF">HN018_25280</name>
</gene>
<dbReference type="KEGG" id="lck:HN018_25280"/>
<sequence>MTKEQMMMLCIMIVSTSLQRTMTPQDNTKPEIVIISTPQMSIQAVSPALERLSKPLLQRVEADQ</sequence>
<dbReference type="RefSeq" id="WP_172443576.1">
    <property type="nucleotide sequence ID" value="NZ_CP053710.1"/>
</dbReference>
<keyword evidence="1" id="KW-0614">Plasmid</keyword>
<evidence type="ECO:0000313" key="1">
    <source>
        <dbReference type="EMBL" id="QKE93483.1"/>
    </source>
</evidence>
<protein>
    <submittedName>
        <fullName evidence="1">Uncharacterized protein</fullName>
    </submittedName>
</protein>
<evidence type="ECO:0000313" key="2">
    <source>
        <dbReference type="Proteomes" id="UP000500767"/>
    </source>
</evidence>
<name>A0A6M8HY75_9PROT</name>
<keyword evidence="2" id="KW-1185">Reference proteome</keyword>
<proteinExistence type="predicted"/>